<dbReference type="EMBL" id="FRBG01000001">
    <property type="protein sequence ID" value="SHK33440.1"/>
    <property type="molecule type" value="Genomic_DNA"/>
</dbReference>
<dbReference type="Pfam" id="PF04657">
    <property type="entry name" value="DMT_YdcZ"/>
    <property type="match status" value="1"/>
</dbReference>
<reference evidence="3 5" key="2">
    <citation type="submission" date="2016-11" db="EMBL/GenBank/DDBJ databases">
        <authorList>
            <person name="Varghese N."/>
            <person name="Submissions S."/>
        </authorList>
    </citation>
    <scope>NUCLEOTIDE SEQUENCE [LARGE SCALE GENOMIC DNA]</scope>
    <source>
        <strain evidence="3 5">DSM 7308</strain>
    </source>
</reference>
<gene>
    <name evidence="2" type="ORF">JWYL7_1490</name>
    <name evidence="3" type="ORF">SAMN05661008_00031</name>
</gene>
<dbReference type="PANTHER" id="PTHR34821">
    <property type="entry name" value="INNER MEMBRANE PROTEIN YDCZ"/>
    <property type="match status" value="1"/>
</dbReference>
<comment type="caution">
    <text evidence="2">The sequence shown here is derived from an EMBL/GenBank/DDBJ whole genome shotgun (WGS) entry which is preliminary data.</text>
</comment>
<evidence type="ECO:0000313" key="4">
    <source>
        <dbReference type="Proteomes" id="UP000092605"/>
    </source>
</evidence>
<dbReference type="OrthoDB" id="1654616at2"/>
<name>A0A150FTB5_CLOPD</name>
<evidence type="ECO:0000256" key="1">
    <source>
        <dbReference type="SAM" id="Phobius"/>
    </source>
</evidence>
<feature type="transmembrane region" description="Helical" evidence="1">
    <location>
        <begin position="65"/>
        <end position="84"/>
    </location>
</feature>
<dbReference type="PANTHER" id="PTHR34821:SF2">
    <property type="entry name" value="INNER MEMBRANE PROTEIN YDCZ"/>
    <property type="match status" value="1"/>
</dbReference>
<dbReference type="EMBL" id="LSFY01000001">
    <property type="protein sequence ID" value="KXZ40415.1"/>
    <property type="molecule type" value="Genomic_DNA"/>
</dbReference>
<evidence type="ECO:0000313" key="3">
    <source>
        <dbReference type="EMBL" id="SHK33440.1"/>
    </source>
</evidence>
<dbReference type="AlphaFoldDB" id="A0A150FTB5"/>
<dbReference type="Proteomes" id="UP000092605">
    <property type="component" value="Unassembled WGS sequence"/>
</dbReference>
<feature type="transmembrane region" description="Helical" evidence="1">
    <location>
        <begin position="35"/>
        <end position="53"/>
    </location>
</feature>
<keyword evidence="1" id="KW-0472">Membrane</keyword>
<dbReference type="RefSeq" id="WP_066071246.1">
    <property type="nucleotide sequence ID" value="NZ_FRBG01000001.1"/>
</dbReference>
<feature type="transmembrane region" description="Helical" evidence="1">
    <location>
        <begin position="118"/>
        <end position="135"/>
    </location>
</feature>
<dbReference type="InterPro" id="IPR036259">
    <property type="entry name" value="MFS_trans_sf"/>
</dbReference>
<evidence type="ECO:0000313" key="5">
    <source>
        <dbReference type="Proteomes" id="UP000323392"/>
    </source>
</evidence>
<dbReference type="STRING" id="1121328.JWYL7_1490"/>
<keyword evidence="5" id="KW-1185">Reference proteome</keyword>
<dbReference type="GO" id="GO:0005886">
    <property type="term" value="C:plasma membrane"/>
    <property type="evidence" value="ECO:0007669"/>
    <property type="project" value="TreeGrafter"/>
</dbReference>
<feature type="transmembrane region" description="Helical" evidence="1">
    <location>
        <begin position="90"/>
        <end position="111"/>
    </location>
</feature>
<organism evidence="2 4">
    <name type="scientific">Alkalithermobacter thermoalcaliphilus JW-YL-7 = DSM 7308</name>
    <dbReference type="NCBI Taxonomy" id="1121328"/>
    <lineage>
        <taxon>Bacteria</taxon>
        <taxon>Bacillati</taxon>
        <taxon>Bacillota</taxon>
        <taxon>Clostridia</taxon>
        <taxon>Peptostreptococcales</taxon>
        <taxon>Tepidibacteraceae</taxon>
        <taxon>Alkalithermobacter</taxon>
    </lineage>
</organism>
<dbReference type="InterPro" id="IPR006750">
    <property type="entry name" value="YdcZ"/>
</dbReference>
<proteinExistence type="predicted"/>
<evidence type="ECO:0000313" key="2">
    <source>
        <dbReference type="EMBL" id="KXZ40415.1"/>
    </source>
</evidence>
<accession>A0A150FTB5</accession>
<dbReference type="SUPFAM" id="SSF103473">
    <property type="entry name" value="MFS general substrate transporter"/>
    <property type="match status" value="1"/>
</dbReference>
<reference evidence="2 4" key="1">
    <citation type="submission" date="2016-02" db="EMBL/GenBank/DDBJ databases">
        <title>Draft genome sequence for Clostridium paradoxum JW-YL-7.</title>
        <authorList>
            <person name="Utturkar S.M."/>
            <person name="Lancaster A."/>
            <person name="Poole F.L."/>
            <person name="Adams M.W."/>
            <person name="Brown S.D."/>
        </authorList>
    </citation>
    <scope>NUCLEOTIDE SEQUENCE [LARGE SCALE GENOMIC DNA]</scope>
    <source>
        <strain evidence="2 4">JW-YL-7</strain>
    </source>
</reference>
<dbReference type="PATRIC" id="fig|1121328.3.peg.1499"/>
<sequence>MIYIIMSILAGVCVVLSRIVNFKLSQRVGLFQSTFFNYMVGLIFSIIFLFINSNTLNISIKRLPLWAYFGGAMGVLIVVLFSYITPKISSFYLTLFVFIGQIFVGIIIDYISLNTLSIGKIVGGVLVLIGLFYNLRLDNPSCQENIPLEEI</sequence>
<keyword evidence="1" id="KW-0812">Transmembrane</keyword>
<protein>
    <submittedName>
        <fullName evidence="3">Transporter family-2 protein</fullName>
    </submittedName>
</protein>
<dbReference type="Proteomes" id="UP000323392">
    <property type="component" value="Unassembled WGS sequence"/>
</dbReference>
<keyword evidence="1" id="KW-1133">Transmembrane helix</keyword>